<proteinExistence type="predicted"/>
<evidence type="ECO:0000313" key="2">
    <source>
        <dbReference type="EMBL" id="MEQ2712107.1"/>
    </source>
</evidence>
<dbReference type="Proteomes" id="UP001482154">
    <property type="component" value="Unassembled WGS sequence"/>
</dbReference>
<protein>
    <submittedName>
        <fullName evidence="2">HNH endonuclease</fullName>
    </submittedName>
</protein>
<sequence>MKNTVNTFEVRGDTIFIMRDDWDTTVETTYRDDYVDEIKNHVWRLKDGYPYNATLGGGLHRYIMSKWYGEEMLKKMTEKGYVVDHINNNHTDCRISNLEFLKRNRNVAKGQYFDKESKLMSHEIAVSIFKDFTTNYYQITIGCNAHLIMEDSDGKIHNITVIKLLYNCAYPSVILDAEKILTEYDETKQFNLANLNYCDIRVIESEPIELTDAEQKQGFIMRNGKTYLILGNGTTFLRSVNYDEGWMPNLEE</sequence>
<comment type="caution">
    <text evidence="2">The sequence shown here is derived from an EMBL/GenBank/DDBJ whole genome shotgun (WGS) entry which is preliminary data.</text>
</comment>
<evidence type="ECO:0000259" key="1">
    <source>
        <dbReference type="Pfam" id="PF13392"/>
    </source>
</evidence>
<name>A0ABV1IZ35_9FIRM</name>
<feature type="domain" description="HNH nuclease" evidence="1">
    <location>
        <begin position="78"/>
        <end position="107"/>
    </location>
</feature>
<dbReference type="SUPFAM" id="SSF54060">
    <property type="entry name" value="His-Me finger endonucleases"/>
    <property type="match status" value="1"/>
</dbReference>
<dbReference type="Pfam" id="PF13392">
    <property type="entry name" value="HNH_3"/>
    <property type="match status" value="1"/>
</dbReference>
<dbReference type="InterPro" id="IPR044925">
    <property type="entry name" value="His-Me_finger_sf"/>
</dbReference>
<dbReference type="EMBL" id="JBBNIN010000044">
    <property type="protein sequence ID" value="MEQ2712107.1"/>
    <property type="molecule type" value="Genomic_DNA"/>
</dbReference>
<keyword evidence="2" id="KW-0378">Hydrolase</keyword>
<dbReference type="Gene3D" id="3.90.75.20">
    <property type="match status" value="1"/>
</dbReference>
<organism evidence="2 3">
    <name type="scientific">Anaerostipes amylophilus</name>
    <dbReference type="NCBI Taxonomy" id="2981779"/>
    <lineage>
        <taxon>Bacteria</taxon>
        <taxon>Bacillati</taxon>
        <taxon>Bacillota</taxon>
        <taxon>Clostridia</taxon>
        <taxon>Lachnospirales</taxon>
        <taxon>Lachnospiraceae</taxon>
        <taxon>Anaerostipes</taxon>
    </lineage>
</organism>
<keyword evidence="3" id="KW-1185">Reference proteome</keyword>
<reference evidence="2 3" key="1">
    <citation type="submission" date="2024-04" db="EMBL/GenBank/DDBJ databases">
        <title>Human intestinal bacterial collection.</title>
        <authorList>
            <person name="Pauvert C."/>
            <person name="Hitch T.C.A."/>
            <person name="Clavel T."/>
        </authorList>
    </citation>
    <scope>NUCLEOTIDE SEQUENCE [LARGE SCALE GENOMIC DNA]</scope>
    <source>
        <strain evidence="2 3">CLA-AA-H249</strain>
    </source>
</reference>
<keyword evidence="2" id="KW-0255">Endonuclease</keyword>
<dbReference type="GO" id="GO:0004519">
    <property type="term" value="F:endonuclease activity"/>
    <property type="evidence" value="ECO:0007669"/>
    <property type="project" value="UniProtKB-KW"/>
</dbReference>
<keyword evidence="2" id="KW-0540">Nuclease</keyword>
<accession>A0ABV1IZ35</accession>
<dbReference type="RefSeq" id="WP_349111364.1">
    <property type="nucleotide sequence ID" value="NZ_JBBNIN010000044.1"/>
</dbReference>
<evidence type="ECO:0000313" key="3">
    <source>
        <dbReference type="Proteomes" id="UP001482154"/>
    </source>
</evidence>
<dbReference type="InterPro" id="IPR003615">
    <property type="entry name" value="HNH_nuc"/>
</dbReference>
<gene>
    <name evidence="2" type="ORF">AAAU51_13215</name>
</gene>